<keyword evidence="3" id="KW-1185">Reference proteome</keyword>
<reference evidence="2 3" key="1">
    <citation type="submission" date="2019-07" db="EMBL/GenBank/DDBJ databases">
        <title>Genomic Encyclopedia of Type Strains, Phase IV (KMG-IV): sequencing the most valuable type-strain genomes for metagenomic binning, comparative biology and taxonomic classification.</title>
        <authorList>
            <person name="Goeker M."/>
        </authorList>
    </citation>
    <scope>NUCLEOTIDE SEQUENCE [LARGE SCALE GENOMIC DNA]</scope>
    <source>
        <strain evidence="2 3">DSM 18961</strain>
    </source>
</reference>
<accession>A0A5S5DXQ7</accession>
<keyword evidence="1" id="KW-0812">Transmembrane</keyword>
<organism evidence="2 3">
    <name type="scientific">Tenacibaculum adriaticum</name>
    <dbReference type="NCBI Taxonomy" id="413713"/>
    <lineage>
        <taxon>Bacteria</taxon>
        <taxon>Pseudomonadati</taxon>
        <taxon>Bacteroidota</taxon>
        <taxon>Flavobacteriia</taxon>
        <taxon>Flavobacteriales</taxon>
        <taxon>Flavobacteriaceae</taxon>
        <taxon>Tenacibaculum</taxon>
    </lineage>
</organism>
<evidence type="ECO:0000313" key="3">
    <source>
        <dbReference type="Proteomes" id="UP000323136"/>
    </source>
</evidence>
<sequence length="33" mass="3895">MKSNTFIYIIASIIILHFIAGFAYLIYKMNKKK</sequence>
<keyword evidence="1" id="KW-1133">Transmembrane helix</keyword>
<proteinExistence type="predicted"/>
<name>A0A5S5DXQ7_9FLAO</name>
<comment type="caution">
    <text evidence="2">The sequence shown here is derived from an EMBL/GenBank/DDBJ whole genome shotgun (WGS) entry which is preliminary data.</text>
</comment>
<keyword evidence="1" id="KW-0472">Membrane</keyword>
<feature type="transmembrane region" description="Helical" evidence="1">
    <location>
        <begin position="6"/>
        <end position="27"/>
    </location>
</feature>
<dbReference type="Proteomes" id="UP000323136">
    <property type="component" value="Unassembled WGS sequence"/>
</dbReference>
<gene>
    <name evidence="2" type="ORF">C7447_101441</name>
</gene>
<protein>
    <submittedName>
        <fullName evidence="2">Uncharacterized protein</fullName>
    </submittedName>
</protein>
<evidence type="ECO:0000256" key="1">
    <source>
        <dbReference type="SAM" id="Phobius"/>
    </source>
</evidence>
<evidence type="ECO:0000313" key="2">
    <source>
        <dbReference type="EMBL" id="TYP99836.1"/>
    </source>
</evidence>
<dbReference type="AlphaFoldDB" id="A0A5S5DXQ7"/>
<dbReference type="EMBL" id="VNIA01000001">
    <property type="protein sequence ID" value="TYP99836.1"/>
    <property type="molecule type" value="Genomic_DNA"/>
</dbReference>